<keyword evidence="1" id="KW-0812">Transmembrane</keyword>
<name>A0ABS0AST9_9GAMM</name>
<reference evidence="2 3" key="1">
    <citation type="submission" date="2012-09" db="EMBL/GenBank/DDBJ databases">
        <title>Genome Sequence of alkane-degrading Bacterium Alcanivorax sp. 521-1.</title>
        <authorList>
            <person name="Lai Q."/>
            <person name="Shao Z."/>
        </authorList>
    </citation>
    <scope>NUCLEOTIDE SEQUENCE [LARGE SCALE GENOMIC DNA]</scope>
    <source>
        <strain evidence="2 3">521-1</strain>
    </source>
</reference>
<accession>A0ABS0AST9</accession>
<evidence type="ECO:0000313" key="3">
    <source>
        <dbReference type="Proteomes" id="UP000662703"/>
    </source>
</evidence>
<organism evidence="2 3">
    <name type="scientific">Alloalcanivorax profundimaris</name>
    <dbReference type="NCBI Taxonomy" id="2735259"/>
    <lineage>
        <taxon>Bacteria</taxon>
        <taxon>Pseudomonadati</taxon>
        <taxon>Pseudomonadota</taxon>
        <taxon>Gammaproteobacteria</taxon>
        <taxon>Oceanospirillales</taxon>
        <taxon>Alcanivoracaceae</taxon>
        <taxon>Alloalcanivorax</taxon>
    </lineage>
</organism>
<evidence type="ECO:0000256" key="1">
    <source>
        <dbReference type="SAM" id="Phobius"/>
    </source>
</evidence>
<dbReference type="Proteomes" id="UP000662703">
    <property type="component" value="Unassembled WGS sequence"/>
</dbReference>
<evidence type="ECO:0008006" key="4">
    <source>
        <dbReference type="Google" id="ProtNLM"/>
    </source>
</evidence>
<evidence type="ECO:0000313" key="2">
    <source>
        <dbReference type="EMBL" id="MBF5057200.1"/>
    </source>
</evidence>
<dbReference type="EMBL" id="ARXX01000039">
    <property type="protein sequence ID" value="MBF5057200.1"/>
    <property type="molecule type" value="Genomic_DNA"/>
</dbReference>
<keyword evidence="3" id="KW-1185">Reference proteome</keyword>
<proteinExistence type="predicted"/>
<keyword evidence="1" id="KW-0472">Membrane</keyword>
<sequence length="37" mass="4417">MEWIPVVFITFKVVVLGTGMFFAIKWHYDKGKKKKDE</sequence>
<protein>
    <recommendedName>
        <fullName evidence="4">DUF2897 family protein</fullName>
    </recommendedName>
</protein>
<keyword evidence="1" id="KW-1133">Transmembrane helix</keyword>
<comment type="caution">
    <text evidence="2">The sequence shown here is derived from an EMBL/GenBank/DDBJ whole genome shotgun (WGS) entry which is preliminary data.</text>
</comment>
<gene>
    <name evidence="2" type="ORF">Y5W_02494</name>
</gene>
<feature type="transmembrane region" description="Helical" evidence="1">
    <location>
        <begin position="6"/>
        <end position="24"/>
    </location>
</feature>